<keyword evidence="5" id="KW-0464">Manganese</keyword>
<gene>
    <name evidence="7" type="primary">MPPE1</name>
</gene>
<dbReference type="InterPro" id="IPR033308">
    <property type="entry name" value="PGAP5/Cdc1/Ted1"/>
</dbReference>
<evidence type="ECO:0000256" key="6">
    <source>
        <dbReference type="SAM" id="Phobius"/>
    </source>
</evidence>
<evidence type="ECO:0000256" key="5">
    <source>
        <dbReference type="ARBA" id="ARBA00023211"/>
    </source>
</evidence>
<dbReference type="Proteomes" id="UP000009136">
    <property type="component" value="Chromosome 24"/>
</dbReference>
<feature type="transmembrane region" description="Helical" evidence="6">
    <location>
        <begin position="327"/>
        <end position="355"/>
    </location>
</feature>
<dbReference type="InterPro" id="IPR029052">
    <property type="entry name" value="Metallo-depent_PP-like"/>
</dbReference>
<evidence type="ECO:0000256" key="4">
    <source>
        <dbReference type="ARBA" id="ARBA00023136"/>
    </source>
</evidence>
<reference evidence="7" key="3">
    <citation type="submission" date="2025-09" db="UniProtKB">
        <authorList>
            <consortium name="Ensembl"/>
        </authorList>
    </citation>
    <scope>IDENTIFICATION</scope>
    <source>
        <strain evidence="7">Hereford</strain>
    </source>
</reference>
<reference evidence="7" key="1">
    <citation type="submission" date="2018-03" db="EMBL/GenBank/DDBJ databases">
        <title>ARS-UCD1.2.</title>
        <authorList>
            <person name="Rosen B.D."/>
            <person name="Bickhart D.M."/>
            <person name="Koren S."/>
            <person name="Schnabel R.D."/>
            <person name="Hall R."/>
            <person name="Zimin A."/>
            <person name="Dreischer C."/>
            <person name="Schultheiss S."/>
            <person name="Schroeder S.G."/>
            <person name="Elsik C.G."/>
            <person name="Couldrey C."/>
            <person name="Liu G.E."/>
            <person name="Van Tassell C.P."/>
            <person name="Phillippy A.M."/>
            <person name="Smith T.P.L."/>
            <person name="Medrano J.F."/>
        </authorList>
    </citation>
    <scope>NUCLEOTIDE SEQUENCE [LARGE SCALE GENOMIC DNA]</scope>
    <source>
        <strain evidence="7">Hereford</strain>
    </source>
</reference>
<organism evidence="7 8">
    <name type="scientific">Bos taurus</name>
    <name type="common">Bovine</name>
    <dbReference type="NCBI Taxonomy" id="9913"/>
    <lineage>
        <taxon>Eukaryota</taxon>
        <taxon>Metazoa</taxon>
        <taxon>Chordata</taxon>
        <taxon>Craniata</taxon>
        <taxon>Vertebrata</taxon>
        <taxon>Euteleostomi</taxon>
        <taxon>Mammalia</taxon>
        <taxon>Eutheria</taxon>
        <taxon>Laurasiatheria</taxon>
        <taxon>Artiodactyla</taxon>
        <taxon>Ruminantia</taxon>
        <taxon>Pecora</taxon>
        <taxon>Bovidae</taxon>
        <taxon>Bovinae</taxon>
        <taxon>Bos</taxon>
    </lineage>
</organism>
<protein>
    <submittedName>
        <fullName evidence="7">Metallophosphoesterase 1</fullName>
    </submittedName>
</protein>
<dbReference type="Ensembl" id="ENSBTAT00000144443.1">
    <property type="protein sequence ID" value="ENSBTAP00000106844.1"/>
    <property type="gene ID" value="ENSBTAG00000002128.7"/>
</dbReference>
<keyword evidence="3" id="KW-0378">Hydrolase</keyword>
<evidence type="ECO:0000256" key="3">
    <source>
        <dbReference type="ARBA" id="ARBA00022801"/>
    </source>
</evidence>
<keyword evidence="2" id="KW-0479">Metal-binding</keyword>
<dbReference type="PANTHER" id="PTHR13315:SF0">
    <property type="entry name" value="METALLOPHOSPHOESTERASE 1"/>
    <property type="match status" value="1"/>
</dbReference>
<keyword evidence="6" id="KW-1133">Transmembrane helix</keyword>
<dbReference type="GeneTree" id="ENSGT00390000013236"/>
<keyword evidence="4 6" id="KW-0472">Membrane</keyword>
<comment type="cofactor">
    <cofactor evidence="1">
        <name>Mn(2+)</name>
        <dbReference type="ChEBI" id="CHEBI:29035"/>
    </cofactor>
</comment>
<reference evidence="7" key="2">
    <citation type="submission" date="2025-08" db="UniProtKB">
        <authorList>
            <consortium name="Ensembl"/>
        </authorList>
    </citation>
    <scope>IDENTIFICATION</scope>
    <source>
        <strain evidence="7">Hereford</strain>
    </source>
</reference>
<evidence type="ECO:0000313" key="7">
    <source>
        <dbReference type="Ensembl" id="ENSBTAP00000106844.1"/>
    </source>
</evidence>
<keyword evidence="8" id="KW-1185">Reference proteome</keyword>
<dbReference type="SUPFAM" id="SSF56300">
    <property type="entry name" value="Metallo-dependent phosphatases"/>
    <property type="match status" value="1"/>
</dbReference>
<evidence type="ECO:0000256" key="2">
    <source>
        <dbReference type="ARBA" id="ARBA00022723"/>
    </source>
</evidence>
<feature type="transmembrane region" description="Helical" evidence="6">
    <location>
        <begin position="21"/>
        <end position="45"/>
    </location>
</feature>
<sequence>MASSQLGARGQCLRLLKTRGFLLLKLSAAILAVLLFCEFLIYYLVIFRCSWPELKTPEGAGTLGAPKAPEPVLRAMFLADTHLLGAVRGHWLDKLRRPGRTMWGASGRCSDTRPTCSCGPWLATTTSASTTSEWMDTYRIKRFEKVFNPERLFSWKGINFVMVNSVALEGDGCDICSRAEAELLEISHWLNCSREEHSPRGCGDRQRLPASAPILLQHFPLYRRNDANCSGEDAAPPDEKYTPFKERYDVLSWEVSRKLLWWLRPRLILSGHTHSACEVQHRAGVLEVSVPSFSWRNRNNPSFIMGSITPMDYALAKCYLPREDMVLTTYCVAAGCLMLITLIPTGLVSAPFHFGQRVLRKFKTM</sequence>
<proteinExistence type="predicted"/>
<name>A0ABI0NND6_BOVIN</name>
<evidence type="ECO:0000313" key="8">
    <source>
        <dbReference type="Proteomes" id="UP000009136"/>
    </source>
</evidence>
<keyword evidence="6" id="KW-0812">Transmembrane</keyword>
<dbReference type="PANTHER" id="PTHR13315">
    <property type="entry name" value="METALLO PHOSPHOESTERASE RELATED"/>
    <property type="match status" value="1"/>
</dbReference>
<evidence type="ECO:0000256" key="1">
    <source>
        <dbReference type="ARBA" id="ARBA00001936"/>
    </source>
</evidence>
<accession>A0ABI0NND6</accession>